<sequence>MSQTGTPAVVPRGSFGETYIVGPKTQHTHTAILLHGRGSDGAEFADELFSTRISDGSTFPQKLPGWKWVFPSSQRLWSTTFQEEIPAWFEAHSLTDIAVRQDLQISGLRGSAEHVGNIVDQEIASLKGGKDNVIIIGISQGAATGLWTLLSSSSLSAKVGAFIGASSWLPFADDLKYNFSQISRTGEVDSSSATNGVALIQVVSPVRSSSLNATPVFLGHGIDDAYVDVELGRQARDALTSIGLEVEWKEYEGAEQEGHWFKEPEEIDDIFQFIQRVILNAKAL</sequence>
<evidence type="ECO:0000259" key="2">
    <source>
        <dbReference type="Pfam" id="PF02230"/>
    </source>
</evidence>
<proteinExistence type="inferred from homology"/>
<reference evidence="3" key="1">
    <citation type="journal article" date="2021" name="Nat. Commun.">
        <title>Genetic determinants of endophytism in the Arabidopsis root mycobiome.</title>
        <authorList>
            <person name="Mesny F."/>
            <person name="Miyauchi S."/>
            <person name="Thiergart T."/>
            <person name="Pickel B."/>
            <person name="Atanasova L."/>
            <person name="Karlsson M."/>
            <person name="Huettel B."/>
            <person name="Barry K.W."/>
            <person name="Haridas S."/>
            <person name="Chen C."/>
            <person name="Bauer D."/>
            <person name="Andreopoulos W."/>
            <person name="Pangilinan J."/>
            <person name="LaButti K."/>
            <person name="Riley R."/>
            <person name="Lipzen A."/>
            <person name="Clum A."/>
            <person name="Drula E."/>
            <person name="Henrissat B."/>
            <person name="Kohler A."/>
            <person name="Grigoriev I.V."/>
            <person name="Martin F.M."/>
            <person name="Hacquard S."/>
        </authorList>
    </citation>
    <scope>NUCLEOTIDE SEQUENCE</scope>
    <source>
        <strain evidence="3">MPI-CAGE-CH-0235</strain>
    </source>
</reference>
<dbReference type="PANTHER" id="PTHR10655">
    <property type="entry name" value="LYSOPHOSPHOLIPASE-RELATED"/>
    <property type="match status" value="1"/>
</dbReference>
<feature type="domain" description="Phospholipase/carboxylesterase/thioesterase" evidence="2">
    <location>
        <begin position="195"/>
        <end position="276"/>
    </location>
</feature>
<feature type="domain" description="Phospholipase/carboxylesterase/thioesterase" evidence="2">
    <location>
        <begin position="19"/>
        <end position="183"/>
    </location>
</feature>
<dbReference type="GO" id="GO:0008474">
    <property type="term" value="F:palmitoyl-(protein) hydrolase activity"/>
    <property type="evidence" value="ECO:0007669"/>
    <property type="project" value="TreeGrafter"/>
</dbReference>
<evidence type="ECO:0000313" key="4">
    <source>
        <dbReference type="Proteomes" id="UP000813444"/>
    </source>
</evidence>
<protein>
    <submittedName>
        <fullName evidence="3">Alpha/Beta hydrolase protein</fullName>
    </submittedName>
</protein>
<dbReference type="Pfam" id="PF02230">
    <property type="entry name" value="Abhydrolase_2"/>
    <property type="match status" value="2"/>
</dbReference>
<dbReference type="InterPro" id="IPR029058">
    <property type="entry name" value="AB_hydrolase_fold"/>
</dbReference>
<organism evidence="3 4">
    <name type="scientific">Stachybotrys elegans</name>
    <dbReference type="NCBI Taxonomy" id="80388"/>
    <lineage>
        <taxon>Eukaryota</taxon>
        <taxon>Fungi</taxon>
        <taxon>Dikarya</taxon>
        <taxon>Ascomycota</taxon>
        <taxon>Pezizomycotina</taxon>
        <taxon>Sordariomycetes</taxon>
        <taxon>Hypocreomycetidae</taxon>
        <taxon>Hypocreales</taxon>
        <taxon>Stachybotryaceae</taxon>
        <taxon>Stachybotrys</taxon>
    </lineage>
</organism>
<dbReference type="GO" id="GO:0005737">
    <property type="term" value="C:cytoplasm"/>
    <property type="evidence" value="ECO:0007669"/>
    <property type="project" value="TreeGrafter"/>
</dbReference>
<accession>A0A8K0WKM6</accession>
<evidence type="ECO:0000313" key="3">
    <source>
        <dbReference type="EMBL" id="KAH7305779.1"/>
    </source>
</evidence>
<dbReference type="SUPFAM" id="SSF53474">
    <property type="entry name" value="alpha/beta-Hydrolases"/>
    <property type="match status" value="1"/>
</dbReference>
<dbReference type="Proteomes" id="UP000813444">
    <property type="component" value="Unassembled WGS sequence"/>
</dbReference>
<comment type="caution">
    <text evidence="3">The sequence shown here is derived from an EMBL/GenBank/DDBJ whole genome shotgun (WGS) entry which is preliminary data.</text>
</comment>
<comment type="similarity">
    <text evidence="1">Belongs to the AB hydrolase superfamily. AB hydrolase 2 family.</text>
</comment>
<dbReference type="OrthoDB" id="2418081at2759"/>
<dbReference type="PANTHER" id="PTHR10655:SF63">
    <property type="entry name" value="PHOSPHOLIPASE_CARBOXYLESTERASE_THIOESTERASE DOMAIN-CONTAINING PROTEIN"/>
    <property type="match status" value="1"/>
</dbReference>
<name>A0A8K0WKM6_9HYPO</name>
<dbReference type="EMBL" id="JAGPNK010000017">
    <property type="protein sequence ID" value="KAH7305779.1"/>
    <property type="molecule type" value="Genomic_DNA"/>
</dbReference>
<keyword evidence="3" id="KW-0378">Hydrolase</keyword>
<dbReference type="AlphaFoldDB" id="A0A8K0WKM6"/>
<gene>
    <name evidence="3" type="ORF">B0I35DRAFT_108554</name>
</gene>
<keyword evidence="4" id="KW-1185">Reference proteome</keyword>
<dbReference type="Gene3D" id="3.40.50.1820">
    <property type="entry name" value="alpha/beta hydrolase"/>
    <property type="match status" value="1"/>
</dbReference>
<dbReference type="InterPro" id="IPR050565">
    <property type="entry name" value="LYPA1-2/EST-like"/>
</dbReference>
<dbReference type="InterPro" id="IPR003140">
    <property type="entry name" value="PLipase/COase/thioEstase"/>
</dbReference>
<evidence type="ECO:0000256" key="1">
    <source>
        <dbReference type="ARBA" id="ARBA00006499"/>
    </source>
</evidence>
<dbReference type="GO" id="GO:0052689">
    <property type="term" value="F:carboxylic ester hydrolase activity"/>
    <property type="evidence" value="ECO:0007669"/>
    <property type="project" value="TreeGrafter"/>
</dbReference>